<dbReference type="Pfam" id="PF04149">
    <property type="entry name" value="DUF397"/>
    <property type="match status" value="1"/>
</dbReference>
<dbReference type="Proteomes" id="UP001049518">
    <property type="component" value="Chromosome"/>
</dbReference>
<accession>A0ABX8QY43</accession>
<dbReference type="EMBL" id="CP059572">
    <property type="protein sequence ID" value="QXJ23089.1"/>
    <property type="molecule type" value="Genomic_DNA"/>
</dbReference>
<name>A0ABX8QY43_9ACTN</name>
<evidence type="ECO:0000313" key="3">
    <source>
        <dbReference type="Proteomes" id="UP001049518"/>
    </source>
</evidence>
<dbReference type="InterPro" id="IPR007278">
    <property type="entry name" value="DUF397"/>
</dbReference>
<evidence type="ECO:0000259" key="1">
    <source>
        <dbReference type="Pfam" id="PF04149"/>
    </source>
</evidence>
<reference evidence="2" key="1">
    <citation type="submission" date="2020-07" db="EMBL/GenBank/DDBJ databases">
        <authorList>
            <person name="Tarantini F.S."/>
            <person name="Hong K.W."/>
            <person name="Chan K.G."/>
        </authorList>
    </citation>
    <scope>NUCLEOTIDE SEQUENCE</scope>
    <source>
        <strain evidence="2">32-07</strain>
    </source>
</reference>
<dbReference type="RefSeq" id="WP_231328770.1">
    <property type="nucleotide sequence ID" value="NZ_CP059572.1"/>
</dbReference>
<proteinExistence type="predicted"/>
<evidence type="ECO:0000313" key="2">
    <source>
        <dbReference type="EMBL" id="QXJ23089.1"/>
    </source>
</evidence>
<protein>
    <submittedName>
        <fullName evidence="2">DUF397 domain-containing protein</fullName>
    </submittedName>
</protein>
<keyword evidence="3" id="KW-1185">Reference proteome</keyword>
<feature type="domain" description="DUF397" evidence="1">
    <location>
        <begin position="6"/>
        <end position="59"/>
    </location>
</feature>
<gene>
    <name evidence="2" type="ORF">AGRA3207_004204</name>
</gene>
<sequence>MDLNDLHWRKASHSASNGGECVELASATATVVIRDSKHPHGPRLTVRRDAFADLVAALKR</sequence>
<organism evidence="2 3">
    <name type="scientific">Actinomadura graeca</name>
    <dbReference type="NCBI Taxonomy" id="2750812"/>
    <lineage>
        <taxon>Bacteria</taxon>
        <taxon>Bacillati</taxon>
        <taxon>Actinomycetota</taxon>
        <taxon>Actinomycetes</taxon>
        <taxon>Streptosporangiales</taxon>
        <taxon>Thermomonosporaceae</taxon>
        <taxon>Actinomadura</taxon>
    </lineage>
</organism>